<dbReference type="Pfam" id="PF04542">
    <property type="entry name" value="Sigma70_r2"/>
    <property type="match status" value="1"/>
</dbReference>
<dbReference type="InterPro" id="IPR013249">
    <property type="entry name" value="RNA_pol_sigma70_r4_t2"/>
</dbReference>
<dbReference type="EMBL" id="AP023361">
    <property type="protein sequence ID" value="BCJ90572.1"/>
    <property type="molecule type" value="Genomic_DNA"/>
</dbReference>
<dbReference type="InterPro" id="IPR039425">
    <property type="entry name" value="RNA_pol_sigma-70-like"/>
</dbReference>
<proteinExistence type="inferred from homology"/>
<accession>A0A6S6QTH4</accession>
<dbReference type="Proteomes" id="UP000515317">
    <property type="component" value="Chromosome"/>
</dbReference>
<dbReference type="SUPFAM" id="SSF88946">
    <property type="entry name" value="Sigma2 domain of RNA polymerase sigma factors"/>
    <property type="match status" value="1"/>
</dbReference>
<evidence type="ECO:0000259" key="5">
    <source>
        <dbReference type="Pfam" id="PF04542"/>
    </source>
</evidence>
<organism evidence="7 8">
    <name type="scientific">Terrihabitans soli</name>
    <dbReference type="NCBI Taxonomy" id="708113"/>
    <lineage>
        <taxon>Bacteria</taxon>
        <taxon>Pseudomonadati</taxon>
        <taxon>Pseudomonadota</taxon>
        <taxon>Alphaproteobacteria</taxon>
        <taxon>Hyphomicrobiales</taxon>
        <taxon>Terrihabitans</taxon>
    </lineage>
</organism>
<dbReference type="Gene3D" id="1.10.10.10">
    <property type="entry name" value="Winged helix-like DNA-binding domain superfamily/Winged helix DNA-binding domain"/>
    <property type="match status" value="1"/>
</dbReference>
<dbReference type="KEGG" id="tso:IZ6_13070"/>
<dbReference type="InterPro" id="IPR036388">
    <property type="entry name" value="WH-like_DNA-bd_sf"/>
</dbReference>
<dbReference type="Pfam" id="PF08281">
    <property type="entry name" value="Sigma70_r4_2"/>
    <property type="match status" value="1"/>
</dbReference>
<dbReference type="NCBIfam" id="TIGR02937">
    <property type="entry name" value="sigma70-ECF"/>
    <property type="match status" value="1"/>
</dbReference>
<evidence type="ECO:0000313" key="8">
    <source>
        <dbReference type="Proteomes" id="UP000515317"/>
    </source>
</evidence>
<dbReference type="GO" id="GO:0003677">
    <property type="term" value="F:DNA binding"/>
    <property type="evidence" value="ECO:0007669"/>
    <property type="project" value="InterPro"/>
</dbReference>
<name>A0A6S6QTH4_9HYPH</name>
<gene>
    <name evidence="7" type="primary">bupI</name>
    <name evidence="7" type="ORF">IZ6_13070</name>
</gene>
<dbReference type="RefSeq" id="WP_222877195.1">
    <property type="nucleotide sequence ID" value="NZ_AP023361.1"/>
</dbReference>
<evidence type="ECO:0000259" key="6">
    <source>
        <dbReference type="Pfam" id="PF08281"/>
    </source>
</evidence>
<dbReference type="PANTHER" id="PTHR43133:SF63">
    <property type="entry name" value="RNA POLYMERASE SIGMA FACTOR FECI-RELATED"/>
    <property type="match status" value="1"/>
</dbReference>
<evidence type="ECO:0000256" key="3">
    <source>
        <dbReference type="ARBA" id="ARBA00023082"/>
    </source>
</evidence>
<reference evidence="7 8" key="1">
    <citation type="submission" date="2020-08" db="EMBL/GenBank/DDBJ databases">
        <title>Genome sequence of Rhizobiales bacterium strain IZ6.</title>
        <authorList>
            <person name="Nakai R."/>
            <person name="Naganuma T."/>
        </authorList>
    </citation>
    <scope>NUCLEOTIDE SEQUENCE [LARGE SCALE GENOMIC DNA]</scope>
    <source>
        <strain evidence="7 8">IZ6</strain>
    </source>
</reference>
<keyword evidence="2" id="KW-0805">Transcription regulation</keyword>
<keyword evidence="8" id="KW-1185">Reference proteome</keyword>
<dbReference type="PANTHER" id="PTHR43133">
    <property type="entry name" value="RNA POLYMERASE ECF-TYPE SIGMA FACTO"/>
    <property type="match status" value="1"/>
</dbReference>
<evidence type="ECO:0000256" key="2">
    <source>
        <dbReference type="ARBA" id="ARBA00023015"/>
    </source>
</evidence>
<dbReference type="InterPro" id="IPR007627">
    <property type="entry name" value="RNA_pol_sigma70_r2"/>
</dbReference>
<dbReference type="GO" id="GO:0016987">
    <property type="term" value="F:sigma factor activity"/>
    <property type="evidence" value="ECO:0007669"/>
    <property type="project" value="UniProtKB-KW"/>
</dbReference>
<keyword evidence="3" id="KW-0731">Sigma factor</keyword>
<sequence>MSRPLVLGPNASGSLCEIVDAHYGELRAFARQKAGNPVVAEDLVQEAFARLAGLGETRVENPRALLYRIIGNLAIDRGRREARERTRALPLDAAEFAADEEPDAERGLIARQRLASLKEAVDALPARCRECFILRRFEDVDPDEIARRMGISRNMVEKHLRHAVTQCALALRSSDH</sequence>
<comment type="similarity">
    <text evidence="1">Belongs to the sigma-70 factor family. ECF subfamily.</text>
</comment>
<dbReference type="SUPFAM" id="SSF88659">
    <property type="entry name" value="Sigma3 and sigma4 domains of RNA polymerase sigma factors"/>
    <property type="match status" value="1"/>
</dbReference>
<dbReference type="InterPro" id="IPR013325">
    <property type="entry name" value="RNA_pol_sigma_r2"/>
</dbReference>
<dbReference type="Gene3D" id="1.10.1740.10">
    <property type="match status" value="1"/>
</dbReference>
<evidence type="ECO:0000256" key="4">
    <source>
        <dbReference type="ARBA" id="ARBA00023163"/>
    </source>
</evidence>
<dbReference type="GO" id="GO:0006352">
    <property type="term" value="P:DNA-templated transcription initiation"/>
    <property type="evidence" value="ECO:0007669"/>
    <property type="project" value="InterPro"/>
</dbReference>
<dbReference type="InterPro" id="IPR014284">
    <property type="entry name" value="RNA_pol_sigma-70_dom"/>
</dbReference>
<feature type="domain" description="RNA polymerase sigma-70 region 2" evidence="5">
    <location>
        <begin position="19"/>
        <end position="83"/>
    </location>
</feature>
<evidence type="ECO:0000256" key="1">
    <source>
        <dbReference type="ARBA" id="ARBA00010641"/>
    </source>
</evidence>
<dbReference type="InterPro" id="IPR013324">
    <property type="entry name" value="RNA_pol_sigma_r3/r4-like"/>
</dbReference>
<dbReference type="AlphaFoldDB" id="A0A6S6QTH4"/>
<evidence type="ECO:0000313" key="7">
    <source>
        <dbReference type="EMBL" id="BCJ90572.1"/>
    </source>
</evidence>
<protein>
    <submittedName>
        <fullName evidence="7">ECF sigma factor</fullName>
    </submittedName>
</protein>
<keyword evidence="4" id="KW-0804">Transcription</keyword>
<feature type="domain" description="RNA polymerase sigma factor 70 region 4 type 2" evidence="6">
    <location>
        <begin position="116"/>
        <end position="167"/>
    </location>
</feature>